<gene>
    <name evidence="1" type="ORF">DP065_01115</name>
</gene>
<reference evidence="2" key="1">
    <citation type="submission" date="2018-06" db="EMBL/GenBank/DDBJ databases">
        <title>Complete genome sequences of Mycoplasma anatis, M. anseris and M. cloacale type strains.</title>
        <authorList>
            <person name="Grozner D."/>
            <person name="Forro B."/>
            <person name="Sulyok K.M."/>
            <person name="Marton S."/>
            <person name="Kreizinger Z."/>
            <person name="Banyai K."/>
            <person name="Gyuranecz M."/>
        </authorList>
    </citation>
    <scope>NUCLEOTIDE SEQUENCE [LARGE SCALE GENOMIC DNA]</scope>
    <source>
        <strain evidence="2">ATCC 49234</strain>
    </source>
</reference>
<protein>
    <submittedName>
        <fullName evidence="1">Uncharacterized protein</fullName>
    </submittedName>
</protein>
<proteinExistence type="predicted"/>
<dbReference type="RefSeq" id="WP_033178881.1">
    <property type="nucleotide sequence ID" value="NZ_CP030140.1"/>
</dbReference>
<dbReference type="KEGG" id="mane:DP065_01115"/>
<sequence length="101" mass="12109">MWIVHYIEKANPNRIYGPWFVFKFNNINLIDENQVSRKFSIALAQTIEYNSDFGKIYLSLLTMNDDDEENKGQPESINWLSTRPFFDITWDEKIVKYYNSD</sequence>
<organism evidence="1 2">
    <name type="scientific">[Mycoplasma] anseris</name>
    <dbReference type="NCBI Taxonomy" id="92400"/>
    <lineage>
        <taxon>Bacteria</taxon>
        <taxon>Bacillati</taxon>
        <taxon>Mycoplasmatota</taxon>
        <taxon>Mycoplasmoidales</taxon>
        <taxon>Metamycoplasmataceae</taxon>
        <taxon>Metamycoplasma</taxon>
    </lineage>
</organism>
<accession>A0A2Z4ND13</accession>
<keyword evidence="2" id="KW-1185">Reference proteome</keyword>
<dbReference type="AlphaFoldDB" id="A0A2Z4ND13"/>
<name>A0A2Z4ND13_9BACT</name>
<evidence type="ECO:0000313" key="2">
    <source>
        <dbReference type="Proteomes" id="UP000250218"/>
    </source>
</evidence>
<dbReference type="EMBL" id="CP030140">
    <property type="protein sequence ID" value="AWX69355.1"/>
    <property type="molecule type" value="Genomic_DNA"/>
</dbReference>
<dbReference type="Proteomes" id="UP000250218">
    <property type="component" value="Chromosome"/>
</dbReference>
<evidence type="ECO:0000313" key="1">
    <source>
        <dbReference type="EMBL" id="AWX69355.1"/>
    </source>
</evidence>